<dbReference type="AlphaFoldDB" id="B9SHX5"/>
<keyword evidence="2" id="KW-1185">Reference proteome</keyword>
<sequence length="138" mass="15986">MEKESSVEGTPLRPIFCLKRKMDMKPFDDVYDCFILDFDNSECISDLSLCFDDDLSVIAERGKVACRDYPHARHLCLNYPFDTTPHENFCQLCYCYVCDSAAPCKYWKDSKSAHCHASESIIWKAQRKLGRKQRPLGN</sequence>
<proteinExistence type="predicted"/>
<dbReference type="eggNOG" id="ENOG502S1TM">
    <property type="taxonomic scope" value="Eukaryota"/>
</dbReference>
<dbReference type="InParanoid" id="B9SHX5"/>
<evidence type="ECO:0000313" key="2">
    <source>
        <dbReference type="Proteomes" id="UP000008311"/>
    </source>
</evidence>
<protein>
    <submittedName>
        <fullName evidence="1">Uncharacterized protein</fullName>
    </submittedName>
</protein>
<dbReference type="PANTHER" id="PTHR33443:SF30">
    <property type="entry name" value="SARCOSINE DEHYDROGENASE-2C PROTEIN"/>
    <property type="match status" value="1"/>
</dbReference>
<dbReference type="FunCoup" id="B9SHX5">
    <property type="interactions" value="53"/>
</dbReference>
<dbReference type="STRING" id="3988.B9SHX5"/>
<dbReference type="KEGG" id="rcu:8276355"/>
<name>B9SHX5_RICCO</name>
<dbReference type="Proteomes" id="UP000008311">
    <property type="component" value="Unassembled WGS sequence"/>
</dbReference>
<dbReference type="EMBL" id="EQ973967">
    <property type="protein sequence ID" value="EEF36796.1"/>
    <property type="molecule type" value="Genomic_DNA"/>
</dbReference>
<dbReference type="OrthoDB" id="266020at2759"/>
<evidence type="ECO:0000313" key="1">
    <source>
        <dbReference type="EMBL" id="EEF36796.1"/>
    </source>
</evidence>
<accession>B9SHX5</accession>
<organism evidence="1 2">
    <name type="scientific">Ricinus communis</name>
    <name type="common">Castor bean</name>
    <dbReference type="NCBI Taxonomy" id="3988"/>
    <lineage>
        <taxon>Eukaryota</taxon>
        <taxon>Viridiplantae</taxon>
        <taxon>Streptophyta</taxon>
        <taxon>Embryophyta</taxon>
        <taxon>Tracheophyta</taxon>
        <taxon>Spermatophyta</taxon>
        <taxon>Magnoliopsida</taxon>
        <taxon>eudicotyledons</taxon>
        <taxon>Gunneridae</taxon>
        <taxon>Pentapetalae</taxon>
        <taxon>rosids</taxon>
        <taxon>fabids</taxon>
        <taxon>Malpighiales</taxon>
        <taxon>Euphorbiaceae</taxon>
        <taxon>Acalyphoideae</taxon>
        <taxon>Acalypheae</taxon>
        <taxon>Ricinus</taxon>
    </lineage>
</organism>
<reference evidence="2" key="1">
    <citation type="journal article" date="2010" name="Nat. Biotechnol.">
        <title>Draft genome sequence of the oilseed species Ricinus communis.</title>
        <authorList>
            <person name="Chan A.P."/>
            <person name="Crabtree J."/>
            <person name="Zhao Q."/>
            <person name="Lorenzi H."/>
            <person name="Orvis J."/>
            <person name="Puiu D."/>
            <person name="Melake-Berhan A."/>
            <person name="Jones K.M."/>
            <person name="Redman J."/>
            <person name="Chen G."/>
            <person name="Cahoon E.B."/>
            <person name="Gedil M."/>
            <person name="Stanke M."/>
            <person name="Haas B.J."/>
            <person name="Wortman J.R."/>
            <person name="Fraser-Liggett C.M."/>
            <person name="Ravel J."/>
            <person name="Rabinowicz P.D."/>
        </authorList>
    </citation>
    <scope>NUCLEOTIDE SEQUENCE [LARGE SCALE GENOMIC DNA]</scope>
    <source>
        <strain evidence="2">cv. Hale</strain>
    </source>
</reference>
<gene>
    <name evidence="1" type="ORF">RCOM_0568660</name>
</gene>
<dbReference type="InterPro" id="IPR053234">
    <property type="entry name" value="RPM1_Interactor"/>
</dbReference>
<dbReference type="PANTHER" id="PTHR33443">
    <property type="entry name" value="ZGC:112980"/>
    <property type="match status" value="1"/>
</dbReference>